<dbReference type="HOGENOM" id="CLU_1371336_0_0_0"/>
<keyword evidence="3" id="KW-1185">Reference proteome</keyword>
<dbReference type="PANTHER" id="PTHR36152">
    <property type="entry name" value="CYTOPLASMIC PROTEIN-RELATED"/>
    <property type="match status" value="1"/>
</dbReference>
<feature type="region of interest" description="Disordered" evidence="1">
    <location>
        <begin position="171"/>
        <end position="199"/>
    </location>
</feature>
<feature type="compositionally biased region" description="Low complexity" evidence="1">
    <location>
        <begin position="178"/>
        <end position="189"/>
    </location>
</feature>
<gene>
    <name evidence="2" type="ordered locus">Plabr_1746</name>
</gene>
<protein>
    <recommendedName>
        <fullName evidence="4">Hcp1 family type VI secretion system effector</fullName>
    </recommendedName>
</protein>
<dbReference type="Proteomes" id="UP000006860">
    <property type="component" value="Chromosome"/>
</dbReference>
<dbReference type="OrthoDB" id="5674026at2"/>
<dbReference type="Gene3D" id="2.30.110.20">
    <property type="entry name" value="Hcp1-like"/>
    <property type="match status" value="1"/>
</dbReference>
<evidence type="ECO:0000313" key="2">
    <source>
        <dbReference type="EMBL" id="ADY59356.1"/>
    </source>
</evidence>
<dbReference type="RefSeq" id="WP_013628083.1">
    <property type="nucleotide sequence ID" value="NC_015174.1"/>
</dbReference>
<sequence length="199" mass="22041">MADMLFMRLQGDNFAGEEPIGDSKDLIRILSYSHNISTPISALRPNVGDDARNRRGPCEHGLFQVTKALDKTSSKLFSACCNGVMFKNAAIFLCSQDQNSMTKTSEMNPFFTINLAEAIIADFSYKCEGQWPLEFLSFHYTSIGWDLDWIDPDPSNLTATLTQLSDVGWDGTKDKEASISSSSVKWESSGLIPKLPPNV</sequence>
<dbReference type="InterPro" id="IPR036624">
    <property type="entry name" value="Hcp1-lik_sf"/>
</dbReference>
<proteinExistence type="predicted"/>
<reference evidence="3" key="1">
    <citation type="submission" date="2011-02" db="EMBL/GenBank/DDBJ databases">
        <title>The complete genome of Planctomyces brasiliensis DSM 5305.</title>
        <authorList>
            <person name="Lucas S."/>
            <person name="Copeland A."/>
            <person name="Lapidus A."/>
            <person name="Bruce D."/>
            <person name="Goodwin L."/>
            <person name="Pitluck S."/>
            <person name="Kyrpides N."/>
            <person name="Mavromatis K."/>
            <person name="Pagani I."/>
            <person name="Ivanova N."/>
            <person name="Ovchinnikova G."/>
            <person name="Lu M."/>
            <person name="Detter J.C."/>
            <person name="Han C."/>
            <person name="Land M."/>
            <person name="Hauser L."/>
            <person name="Markowitz V."/>
            <person name="Cheng J.-F."/>
            <person name="Hugenholtz P."/>
            <person name="Woyke T."/>
            <person name="Wu D."/>
            <person name="Tindall B."/>
            <person name="Pomrenke H.G."/>
            <person name="Brambilla E."/>
            <person name="Klenk H.-P."/>
            <person name="Eisen J.A."/>
        </authorList>
    </citation>
    <scope>NUCLEOTIDE SEQUENCE [LARGE SCALE GENOMIC DNA]</scope>
    <source>
        <strain evidence="3">ATCC 49424 / DSM 5305 / JCM 21570 / NBRC 103401 / IFAM 1448</strain>
    </source>
</reference>
<name>F0SFE9_RUBBR</name>
<accession>F0SFE9</accession>
<dbReference type="AlphaFoldDB" id="F0SFE9"/>
<organism evidence="2 3">
    <name type="scientific">Rubinisphaera brasiliensis (strain ATCC 49424 / DSM 5305 / JCM 21570 / IAM 15109 / NBRC 103401 / IFAM 1448)</name>
    <name type="common">Planctomyces brasiliensis</name>
    <dbReference type="NCBI Taxonomy" id="756272"/>
    <lineage>
        <taxon>Bacteria</taxon>
        <taxon>Pseudomonadati</taxon>
        <taxon>Planctomycetota</taxon>
        <taxon>Planctomycetia</taxon>
        <taxon>Planctomycetales</taxon>
        <taxon>Planctomycetaceae</taxon>
        <taxon>Rubinisphaera</taxon>
    </lineage>
</organism>
<dbReference type="KEGG" id="pbs:Plabr_1746"/>
<dbReference type="InterPro" id="IPR053165">
    <property type="entry name" value="HSI-I_assembly_Hcp1"/>
</dbReference>
<dbReference type="InterPro" id="IPR008514">
    <property type="entry name" value="T6SS_Hcp"/>
</dbReference>
<dbReference type="EMBL" id="CP002546">
    <property type="protein sequence ID" value="ADY59356.1"/>
    <property type="molecule type" value="Genomic_DNA"/>
</dbReference>
<evidence type="ECO:0008006" key="4">
    <source>
        <dbReference type="Google" id="ProtNLM"/>
    </source>
</evidence>
<dbReference type="PANTHER" id="PTHR36152:SF1">
    <property type="entry name" value="UBIQUITIN-LIKE DOMAIN-CONTAINING PROTEIN"/>
    <property type="match status" value="1"/>
</dbReference>
<dbReference type="SUPFAM" id="SSF141452">
    <property type="entry name" value="Hcp1-like"/>
    <property type="match status" value="1"/>
</dbReference>
<evidence type="ECO:0000256" key="1">
    <source>
        <dbReference type="SAM" id="MobiDB-lite"/>
    </source>
</evidence>
<dbReference type="Pfam" id="PF05638">
    <property type="entry name" value="T6SS_HCP"/>
    <property type="match status" value="1"/>
</dbReference>
<dbReference type="eggNOG" id="COG3157">
    <property type="taxonomic scope" value="Bacteria"/>
</dbReference>
<dbReference type="STRING" id="756272.Plabr_1746"/>
<evidence type="ECO:0000313" key="3">
    <source>
        <dbReference type="Proteomes" id="UP000006860"/>
    </source>
</evidence>